<proteinExistence type="predicted"/>
<comment type="caution">
    <text evidence="1">The sequence shown here is derived from an EMBL/GenBank/DDBJ whole genome shotgun (WGS) entry which is preliminary data.</text>
</comment>
<accession>A0A0F8WLX2</accession>
<gene>
    <name evidence="1" type="ORF">LCGC14_3136910</name>
</gene>
<name>A0A0F8WLX2_9ZZZZ</name>
<protein>
    <submittedName>
        <fullName evidence="1">Uncharacterized protein</fullName>
    </submittedName>
</protein>
<evidence type="ECO:0000313" key="1">
    <source>
        <dbReference type="EMBL" id="KKK49255.1"/>
    </source>
</evidence>
<sequence>MELDESLFQLQPPEGYTIINIAREQVTEKEMIDYLGILADYYDKTFPERLFPVAVTSDRLNAIEAKPENSRTVAEQNLLETNNYYKMANLNMLPIGHFIEDHTVKNSFRYMGKGVDLGDQNRIVCWYKLKKSNTYRAVYGDLSARDIGADELPLIVEP</sequence>
<organism evidence="1">
    <name type="scientific">marine sediment metagenome</name>
    <dbReference type="NCBI Taxonomy" id="412755"/>
    <lineage>
        <taxon>unclassified sequences</taxon>
        <taxon>metagenomes</taxon>
        <taxon>ecological metagenomes</taxon>
    </lineage>
</organism>
<dbReference type="EMBL" id="LAZR01068642">
    <property type="protein sequence ID" value="KKK49255.1"/>
    <property type="molecule type" value="Genomic_DNA"/>
</dbReference>
<dbReference type="AlphaFoldDB" id="A0A0F8WLX2"/>
<reference evidence="1" key="1">
    <citation type="journal article" date="2015" name="Nature">
        <title>Complex archaea that bridge the gap between prokaryotes and eukaryotes.</title>
        <authorList>
            <person name="Spang A."/>
            <person name="Saw J.H."/>
            <person name="Jorgensen S.L."/>
            <person name="Zaremba-Niedzwiedzka K."/>
            <person name="Martijn J."/>
            <person name="Lind A.E."/>
            <person name="van Eijk R."/>
            <person name="Schleper C."/>
            <person name="Guy L."/>
            <person name="Ettema T.J."/>
        </authorList>
    </citation>
    <scope>NUCLEOTIDE SEQUENCE</scope>
</reference>